<dbReference type="SUPFAM" id="SSF54919">
    <property type="entry name" value="Nucleoside diphosphate kinase, NDK"/>
    <property type="match status" value="1"/>
</dbReference>
<keyword evidence="10 12" id="KW-0460">Magnesium</keyword>
<evidence type="ECO:0000256" key="3">
    <source>
        <dbReference type="ARBA" id="ARBA00012966"/>
    </source>
</evidence>
<feature type="binding site" evidence="12 13">
    <location>
        <position position="113"/>
    </location>
    <ligand>
        <name>ATP</name>
        <dbReference type="ChEBI" id="CHEBI:30616"/>
    </ligand>
</feature>
<dbReference type="InterPro" id="IPR034907">
    <property type="entry name" value="NDK-like_dom"/>
</dbReference>
<keyword evidence="8 12" id="KW-0418">Kinase</keyword>
<comment type="subunit">
    <text evidence="12">Homotetramer.</text>
</comment>
<evidence type="ECO:0000256" key="2">
    <source>
        <dbReference type="ARBA" id="ARBA00008142"/>
    </source>
</evidence>
<dbReference type="GO" id="GO:0005737">
    <property type="term" value="C:cytoplasm"/>
    <property type="evidence" value="ECO:0007669"/>
    <property type="project" value="UniProtKB-SubCell"/>
</dbReference>
<feature type="binding site" evidence="12 13">
    <location>
        <position position="102"/>
    </location>
    <ligand>
        <name>ATP</name>
        <dbReference type="ChEBI" id="CHEBI:30616"/>
    </ligand>
</feature>
<feature type="binding site" evidence="12 13">
    <location>
        <position position="96"/>
    </location>
    <ligand>
        <name>ATP</name>
        <dbReference type="ChEBI" id="CHEBI:30616"/>
    </ligand>
</feature>
<dbReference type="PANTHER" id="PTHR11349">
    <property type="entry name" value="NUCLEOSIDE DIPHOSPHATE KINASE"/>
    <property type="match status" value="1"/>
</dbReference>
<dbReference type="HAMAP" id="MF_00451">
    <property type="entry name" value="NDP_kinase"/>
    <property type="match status" value="1"/>
</dbReference>
<keyword evidence="5 12" id="KW-0808">Transferase</keyword>
<dbReference type="NCBIfam" id="NF001908">
    <property type="entry name" value="PRK00668.1"/>
    <property type="match status" value="1"/>
</dbReference>
<dbReference type="CDD" id="cd04413">
    <property type="entry name" value="NDPk_I"/>
    <property type="match status" value="1"/>
</dbReference>
<dbReference type="PROSITE" id="PS00469">
    <property type="entry name" value="NDPK"/>
    <property type="match status" value="1"/>
</dbReference>
<sequence length="152" mass="17084">MADSNIPYNPKEEHTLVLIKPDGYARGLIGEVISRIEKRGFKIIGLKITIPTQEELEEHYFEHKDKHFFNSLCEYMSSGPIVAMVVEGSRVVQSFRNMMGDTNPALALPGTIRGDLARDWGPDRGVENIVHGSDSPQSADREIALWFPEMVD</sequence>
<protein>
    <recommendedName>
        <fullName evidence="4 12">Nucleoside diphosphate kinase</fullName>
        <shortName evidence="12">NDK</shortName>
        <shortName evidence="12">NDP kinase</shortName>
        <ecNumber evidence="3 12">2.7.4.6</ecNumber>
    </recommendedName>
    <alternativeName>
        <fullName evidence="12">Nucleoside-2-P kinase</fullName>
    </alternativeName>
</protein>
<evidence type="ECO:0000259" key="16">
    <source>
        <dbReference type="SMART" id="SM00562"/>
    </source>
</evidence>
<feature type="binding site" evidence="12 13">
    <location>
        <position position="20"/>
    </location>
    <ligand>
        <name>ATP</name>
        <dbReference type="ChEBI" id="CHEBI:30616"/>
    </ligand>
</feature>
<dbReference type="GO" id="GO:0006183">
    <property type="term" value="P:GTP biosynthetic process"/>
    <property type="evidence" value="ECO:0007669"/>
    <property type="project" value="UniProtKB-UniRule"/>
</dbReference>
<evidence type="ECO:0000256" key="11">
    <source>
        <dbReference type="ARBA" id="ARBA00023080"/>
    </source>
</evidence>
<keyword evidence="11 12" id="KW-0546">Nucleotide metabolism</keyword>
<evidence type="ECO:0000256" key="9">
    <source>
        <dbReference type="ARBA" id="ARBA00022840"/>
    </source>
</evidence>
<dbReference type="GO" id="GO:0006241">
    <property type="term" value="P:CTP biosynthetic process"/>
    <property type="evidence" value="ECO:0007669"/>
    <property type="project" value="UniProtKB-UniRule"/>
</dbReference>
<evidence type="ECO:0000256" key="12">
    <source>
        <dbReference type="HAMAP-Rule" id="MF_00451"/>
    </source>
</evidence>
<evidence type="ECO:0000256" key="14">
    <source>
        <dbReference type="RuleBase" id="RU004011"/>
    </source>
</evidence>
<comment type="catalytic activity">
    <reaction evidence="12">
        <text>a ribonucleoside 5'-diphosphate + ATP = a ribonucleoside 5'-triphosphate + ADP</text>
        <dbReference type="Rhea" id="RHEA:18113"/>
        <dbReference type="ChEBI" id="CHEBI:30616"/>
        <dbReference type="ChEBI" id="CHEBI:57930"/>
        <dbReference type="ChEBI" id="CHEBI:61557"/>
        <dbReference type="ChEBI" id="CHEBI:456216"/>
        <dbReference type="EC" id="2.7.4.6"/>
    </reaction>
</comment>
<dbReference type="EC" id="2.7.4.6" evidence="3 12"/>
<comment type="catalytic activity">
    <reaction evidence="12 15">
        <text>a 2'-deoxyribonucleoside 5'-diphosphate + ATP = a 2'-deoxyribonucleoside 5'-triphosphate + ADP</text>
        <dbReference type="Rhea" id="RHEA:44640"/>
        <dbReference type="ChEBI" id="CHEBI:30616"/>
        <dbReference type="ChEBI" id="CHEBI:61560"/>
        <dbReference type="ChEBI" id="CHEBI:73316"/>
        <dbReference type="ChEBI" id="CHEBI:456216"/>
        <dbReference type="EC" id="2.7.4.6"/>
    </reaction>
</comment>
<evidence type="ECO:0000256" key="10">
    <source>
        <dbReference type="ARBA" id="ARBA00022842"/>
    </source>
</evidence>
<evidence type="ECO:0000256" key="7">
    <source>
        <dbReference type="ARBA" id="ARBA00022741"/>
    </source>
</evidence>
<evidence type="ECO:0000256" key="8">
    <source>
        <dbReference type="ARBA" id="ARBA00022777"/>
    </source>
</evidence>
<dbReference type="AlphaFoldDB" id="A0A7K0K436"/>
<dbReference type="FunFam" id="3.30.70.141:FF:000003">
    <property type="entry name" value="Nucleoside diphosphate kinase"/>
    <property type="match status" value="1"/>
</dbReference>
<proteinExistence type="inferred from homology"/>
<evidence type="ECO:0000313" key="17">
    <source>
        <dbReference type="EMBL" id="MST50236.1"/>
    </source>
</evidence>
<comment type="caution">
    <text evidence="12">Lacks conserved residue(s) required for the propagation of feature annotation.</text>
</comment>
<organism evidence="17 18">
    <name type="scientific">Mobiluncus porci</name>
    <dbReference type="NCBI Taxonomy" id="2652278"/>
    <lineage>
        <taxon>Bacteria</taxon>
        <taxon>Bacillati</taxon>
        <taxon>Actinomycetota</taxon>
        <taxon>Actinomycetes</taxon>
        <taxon>Actinomycetales</taxon>
        <taxon>Actinomycetaceae</taxon>
        <taxon>Mobiluncus</taxon>
    </lineage>
</organism>
<dbReference type="GO" id="GO:0004550">
    <property type="term" value="F:nucleoside diphosphate kinase activity"/>
    <property type="evidence" value="ECO:0007669"/>
    <property type="project" value="UniProtKB-UniRule"/>
</dbReference>
<feature type="binding site" evidence="13">
    <location>
        <position position="128"/>
    </location>
    <ligand>
        <name>ATP</name>
        <dbReference type="ChEBI" id="CHEBI:30616"/>
    </ligand>
</feature>
<dbReference type="GO" id="GO:0046872">
    <property type="term" value="F:metal ion binding"/>
    <property type="evidence" value="ECO:0007669"/>
    <property type="project" value="UniProtKB-KW"/>
</dbReference>
<keyword evidence="7 12" id="KW-0547">Nucleotide-binding</keyword>
<comment type="caution">
    <text evidence="17">The sequence shown here is derived from an EMBL/GenBank/DDBJ whole genome shotgun (WGS) entry which is preliminary data.</text>
</comment>
<dbReference type="Pfam" id="PF00334">
    <property type="entry name" value="NDK"/>
    <property type="match status" value="1"/>
</dbReference>
<feature type="active site" description="Pros-phosphohistidine intermediate" evidence="12 13">
    <location>
        <position position="131"/>
    </location>
</feature>
<dbReference type="InterPro" id="IPR023005">
    <property type="entry name" value="Nucleoside_diP_kinase_AS"/>
</dbReference>
<evidence type="ECO:0000313" key="18">
    <source>
        <dbReference type="Proteomes" id="UP000442535"/>
    </source>
</evidence>
<accession>A0A7K0K436</accession>
<comment type="subcellular location">
    <subcellularLocation>
        <location evidence="12">Cytoplasm</location>
    </subcellularLocation>
</comment>
<dbReference type="InterPro" id="IPR001564">
    <property type="entry name" value="Nucleoside_diP_kinase"/>
</dbReference>
<dbReference type="SMART" id="SM00562">
    <property type="entry name" value="NDK"/>
    <property type="match status" value="1"/>
</dbReference>
<evidence type="ECO:0000256" key="5">
    <source>
        <dbReference type="ARBA" id="ARBA00022679"/>
    </source>
</evidence>
<keyword evidence="12" id="KW-0963">Cytoplasm</keyword>
<dbReference type="PRINTS" id="PR01243">
    <property type="entry name" value="NUCDPKINASE"/>
</dbReference>
<dbReference type="GO" id="GO:0006228">
    <property type="term" value="P:UTP biosynthetic process"/>
    <property type="evidence" value="ECO:0007669"/>
    <property type="project" value="UniProtKB-UniRule"/>
</dbReference>
<comment type="cofactor">
    <cofactor evidence="1 12">
        <name>Mg(2+)</name>
        <dbReference type="ChEBI" id="CHEBI:18420"/>
    </cofactor>
</comment>
<dbReference type="PROSITE" id="PS51374">
    <property type="entry name" value="NDPK_LIKE"/>
    <property type="match status" value="1"/>
</dbReference>
<keyword evidence="6 12" id="KW-0479">Metal-binding</keyword>
<dbReference type="Proteomes" id="UP000442535">
    <property type="component" value="Unassembled WGS sequence"/>
</dbReference>
<name>A0A7K0K436_9ACTO</name>
<evidence type="ECO:0000256" key="4">
    <source>
        <dbReference type="ARBA" id="ARBA00017632"/>
    </source>
</evidence>
<comment type="similarity">
    <text evidence="2 12 13 14">Belongs to the NDK family.</text>
</comment>
<dbReference type="RefSeq" id="WP_154545688.1">
    <property type="nucleotide sequence ID" value="NZ_VUMY01000015.1"/>
</dbReference>
<keyword evidence="9 12" id="KW-0067">ATP-binding</keyword>
<gene>
    <name evidence="12" type="primary">ndk</name>
    <name evidence="17" type="ORF">FYJ63_08345</name>
</gene>
<feature type="domain" description="Nucleoside diphosphate kinase-like" evidence="16">
    <location>
        <begin position="12"/>
        <end position="152"/>
    </location>
</feature>
<keyword evidence="18" id="KW-1185">Reference proteome</keyword>
<evidence type="ECO:0000256" key="6">
    <source>
        <dbReference type="ARBA" id="ARBA00022723"/>
    </source>
</evidence>
<dbReference type="InterPro" id="IPR036850">
    <property type="entry name" value="NDK-like_dom_sf"/>
</dbReference>
<dbReference type="GO" id="GO:0005524">
    <property type="term" value="F:ATP binding"/>
    <property type="evidence" value="ECO:0007669"/>
    <property type="project" value="UniProtKB-UniRule"/>
</dbReference>
<reference evidence="17 18" key="1">
    <citation type="submission" date="2019-08" db="EMBL/GenBank/DDBJ databases">
        <title>In-depth cultivation of the pig gut microbiome towards novel bacterial diversity and tailored functional studies.</title>
        <authorList>
            <person name="Wylensek D."/>
            <person name="Hitch T.C.A."/>
            <person name="Clavel T."/>
        </authorList>
    </citation>
    <scope>NUCLEOTIDE SEQUENCE [LARGE SCALE GENOMIC DNA]</scope>
    <source>
        <strain evidence="17 18">RF-GAM-744-WT-7</strain>
    </source>
</reference>
<dbReference type="EMBL" id="VUMY01000015">
    <property type="protein sequence ID" value="MST50236.1"/>
    <property type="molecule type" value="Genomic_DNA"/>
</dbReference>
<keyword evidence="12" id="KW-0597">Phosphoprotein</keyword>
<dbReference type="Gene3D" id="3.30.70.141">
    <property type="entry name" value="Nucleoside diphosphate kinase-like domain"/>
    <property type="match status" value="1"/>
</dbReference>
<evidence type="ECO:0000256" key="1">
    <source>
        <dbReference type="ARBA" id="ARBA00001946"/>
    </source>
</evidence>
<evidence type="ECO:0000256" key="15">
    <source>
        <dbReference type="RuleBase" id="RU004013"/>
    </source>
</evidence>
<evidence type="ECO:0000256" key="13">
    <source>
        <dbReference type="PROSITE-ProRule" id="PRU00706"/>
    </source>
</evidence>
<feature type="binding site" evidence="12 13">
    <location>
        <position position="68"/>
    </location>
    <ligand>
        <name>ATP</name>
        <dbReference type="ChEBI" id="CHEBI:30616"/>
    </ligand>
</feature>
<comment type="function">
    <text evidence="12">Major role in the synthesis of nucleoside triphosphates other than ATP. The ATP gamma phosphate is transferred to the NDP beta phosphate via a ping-pong mechanism, using a phosphorylated active-site intermediate.</text>
</comment>